<evidence type="ECO:0000259" key="1">
    <source>
        <dbReference type="SMART" id="SM00936"/>
    </source>
</evidence>
<keyword evidence="2" id="KW-0121">Carboxypeptidase</keyword>
<dbReference type="Proteomes" id="UP000779508">
    <property type="component" value="Unassembled WGS sequence"/>
</dbReference>
<evidence type="ECO:0000313" key="3">
    <source>
        <dbReference type="Proteomes" id="UP000779508"/>
    </source>
</evidence>
<dbReference type="EMBL" id="JAHLQK010000005">
    <property type="protein sequence ID" value="MBU5677527.1"/>
    <property type="molecule type" value="Genomic_DNA"/>
</dbReference>
<accession>A0ABS6G4Y3</accession>
<protein>
    <submittedName>
        <fullName evidence="2">D-alanyl-D-alanine carboxypeptidase</fullName>
    </submittedName>
</protein>
<keyword evidence="2" id="KW-0645">Protease</keyword>
<keyword evidence="2" id="KW-0378">Hydrolase</keyword>
<organism evidence="2 3">
    <name type="scientific">Alkaliphilus flagellatus</name>
    <dbReference type="NCBI Taxonomy" id="2841507"/>
    <lineage>
        <taxon>Bacteria</taxon>
        <taxon>Bacillati</taxon>
        <taxon>Bacillota</taxon>
        <taxon>Clostridia</taxon>
        <taxon>Peptostreptococcales</taxon>
        <taxon>Natronincolaceae</taxon>
        <taxon>Alkaliphilus</taxon>
    </lineage>
</organism>
<proteinExistence type="predicted"/>
<gene>
    <name evidence="2" type="ORF">KQI88_13975</name>
</gene>
<feature type="domain" description="Peptidase S11 D-Ala-D-Ala carboxypeptidase A C-terminal" evidence="1">
    <location>
        <begin position="266"/>
        <end position="356"/>
    </location>
</feature>
<evidence type="ECO:0000313" key="2">
    <source>
        <dbReference type="EMBL" id="MBU5677527.1"/>
    </source>
</evidence>
<comment type="caution">
    <text evidence="2">The sequence shown here is derived from an EMBL/GenBank/DDBJ whole genome shotgun (WGS) entry which is preliminary data.</text>
</comment>
<dbReference type="InterPro" id="IPR012907">
    <property type="entry name" value="Peptidase_S11_C"/>
</dbReference>
<dbReference type="InterPro" id="IPR001967">
    <property type="entry name" value="Peptidase_S11_N"/>
</dbReference>
<dbReference type="SMART" id="SM00936">
    <property type="entry name" value="PBP5_C"/>
    <property type="match status" value="1"/>
</dbReference>
<dbReference type="Pfam" id="PF07943">
    <property type="entry name" value="PBP5_C"/>
    <property type="match status" value="1"/>
</dbReference>
<dbReference type="Pfam" id="PF00768">
    <property type="entry name" value="Peptidase_S11"/>
    <property type="match status" value="1"/>
</dbReference>
<reference evidence="2 3" key="1">
    <citation type="submission" date="2021-06" db="EMBL/GenBank/DDBJ databases">
        <authorList>
            <person name="Sun Q."/>
            <person name="Li D."/>
        </authorList>
    </citation>
    <scope>NUCLEOTIDE SEQUENCE [LARGE SCALE GENOMIC DNA]</scope>
    <source>
        <strain evidence="2 3">MSJ-5</strain>
    </source>
</reference>
<dbReference type="PANTHER" id="PTHR21581">
    <property type="entry name" value="D-ALANYL-D-ALANINE CARBOXYPEPTIDASE"/>
    <property type="match status" value="1"/>
</dbReference>
<name>A0ABS6G4Y3_9FIRM</name>
<sequence>MYKRGICIILVCIMMTLTLSYGNEDLKSIQIGGESAIVMDVETGRVLYEKNIYKKLPMASTTKIITALLAIENISLDKKVKINAQAEGVEGSSIYLRAGEEVKAIDLIYGLMLRSGNDSATAIAYEISGSIEDFAELMNKRAKEIGAKNTNFVNPHGLHDDNHYTTAYDLGLITREALKNPVFKEVVRTKFWTADKDGYKHFANKNNILDICDGGDGVKTGYTRRSGRCLVASATRNDMQLIAITFNDYDWFNTTKMLLDESFNIYKPYTLFDEKQIITKTRVLDGKKKEVSLKPFKSSIIPMDKEEDKKLLTVIDMPKALHAPIEKGQRIGKMTTYLYGKIINTTYLIANESIEKQSLKDKIKDFFGIGQ</sequence>
<dbReference type="GO" id="GO:0004180">
    <property type="term" value="F:carboxypeptidase activity"/>
    <property type="evidence" value="ECO:0007669"/>
    <property type="project" value="UniProtKB-KW"/>
</dbReference>
<dbReference type="RefSeq" id="WP_216418331.1">
    <property type="nucleotide sequence ID" value="NZ_JAHLQK010000005.1"/>
</dbReference>
<dbReference type="PANTHER" id="PTHR21581:SF33">
    <property type="entry name" value="D-ALANYL-D-ALANINE CARBOXYPEPTIDASE DACB"/>
    <property type="match status" value="1"/>
</dbReference>
<keyword evidence="3" id="KW-1185">Reference proteome</keyword>